<gene>
    <name evidence="2" type="ORF">ABXZ36_04720</name>
</gene>
<name>A0ABV2SS12_9FLAO</name>
<evidence type="ECO:0000313" key="2">
    <source>
        <dbReference type="EMBL" id="MET6989948.1"/>
    </source>
</evidence>
<evidence type="ECO:0000256" key="1">
    <source>
        <dbReference type="SAM" id="Phobius"/>
    </source>
</evidence>
<keyword evidence="3" id="KW-1185">Reference proteome</keyword>
<feature type="transmembrane region" description="Helical" evidence="1">
    <location>
        <begin position="10"/>
        <end position="27"/>
    </location>
</feature>
<comment type="caution">
    <text evidence="2">The sequence shown here is derived from an EMBL/GenBank/DDBJ whole genome shotgun (WGS) entry which is preliminary data.</text>
</comment>
<reference evidence="2 3" key="1">
    <citation type="submission" date="2024-07" db="EMBL/GenBank/DDBJ databases">
        <title>The genome sequence of type strain Sediminicola arcticus GDMCC 1.2805.</title>
        <authorList>
            <person name="Liu Y."/>
        </authorList>
    </citation>
    <scope>NUCLEOTIDE SEQUENCE [LARGE SCALE GENOMIC DNA]</scope>
    <source>
        <strain evidence="2 3">GDMCC 1.2805</strain>
    </source>
</reference>
<accession>A0ABV2SS12</accession>
<dbReference type="Proteomes" id="UP001549799">
    <property type="component" value="Unassembled WGS sequence"/>
</dbReference>
<protein>
    <submittedName>
        <fullName evidence="2">DUF6804 family protein</fullName>
    </submittedName>
</protein>
<dbReference type="Pfam" id="PF20619">
    <property type="entry name" value="DUF6804"/>
    <property type="match status" value="1"/>
</dbReference>
<dbReference type="PROSITE" id="PS51257">
    <property type="entry name" value="PROKAR_LIPOPROTEIN"/>
    <property type="match status" value="1"/>
</dbReference>
<proteinExistence type="predicted"/>
<dbReference type="EMBL" id="JBEXAE010000002">
    <property type="protein sequence ID" value="MET6989948.1"/>
    <property type="molecule type" value="Genomic_DNA"/>
</dbReference>
<sequence length="112" mass="12669">MLPTALKNKILNILSIICACHLFFAGLDLPEVFYVYLRVIVSSVALLTMMKNLRKNTIYVIIFGSIAIIFNPIIPIYLYNKTVWVLLDIVTALIFLLEAYDLPTIKSSAMNT</sequence>
<evidence type="ECO:0000313" key="3">
    <source>
        <dbReference type="Proteomes" id="UP001549799"/>
    </source>
</evidence>
<keyword evidence="1" id="KW-0812">Transmembrane</keyword>
<organism evidence="2 3">
    <name type="scientific">Sediminicola arcticus</name>
    <dbReference type="NCBI Taxonomy" id="1574308"/>
    <lineage>
        <taxon>Bacteria</taxon>
        <taxon>Pseudomonadati</taxon>
        <taxon>Bacteroidota</taxon>
        <taxon>Flavobacteriia</taxon>
        <taxon>Flavobacteriales</taxon>
        <taxon>Flavobacteriaceae</taxon>
        <taxon>Sediminicola</taxon>
    </lineage>
</organism>
<dbReference type="InterPro" id="IPR046548">
    <property type="entry name" value="DUF6804"/>
</dbReference>
<keyword evidence="1" id="KW-1133">Transmembrane helix</keyword>
<keyword evidence="1" id="KW-0472">Membrane</keyword>
<feature type="transmembrane region" description="Helical" evidence="1">
    <location>
        <begin position="57"/>
        <end position="77"/>
    </location>
</feature>
<dbReference type="RefSeq" id="WP_354614333.1">
    <property type="nucleotide sequence ID" value="NZ_JBEXAE010000002.1"/>
</dbReference>
<feature type="transmembrane region" description="Helical" evidence="1">
    <location>
        <begin position="83"/>
        <end position="100"/>
    </location>
</feature>